<feature type="non-terminal residue" evidence="2">
    <location>
        <position position="85"/>
    </location>
</feature>
<keyword evidence="3" id="KW-1185">Reference proteome</keyword>
<keyword evidence="1" id="KW-0812">Transmembrane</keyword>
<evidence type="ECO:0000313" key="2">
    <source>
        <dbReference type="EMBL" id="EEG32117.1"/>
    </source>
</evidence>
<name>C0E8R1_9FIRM</name>
<comment type="caution">
    <text evidence="2">The sequence shown here is derived from an EMBL/GenBank/DDBJ whole genome shotgun (WGS) entry which is preliminary data.</text>
</comment>
<evidence type="ECO:0000313" key="3">
    <source>
        <dbReference type="Proteomes" id="UP000003340"/>
    </source>
</evidence>
<dbReference type="STRING" id="537013.CLOSTMETH_00206"/>
<reference evidence="2 3" key="1">
    <citation type="submission" date="2009-01" db="EMBL/GenBank/DDBJ databases">
        <authorList>
            <person name="Fulton L."/>
            <person name="Clifton S."/>
            <person name="Fulton B."/>
            <person name="Xu J."/>
            <person name="Minx P."/>
            <person name="Pepin K.H."/>
            <person name="Johnson M."/>
            <person name="Bhonagiri V."/>
            <person name="Nash W.E."/>
            <person name="Mardis E.R."/>
            <person name="Wilson R.K."/>
        </authorList>
    </citation>
    <scope>NUCLEOTIDE SEQUENCE [LARGE SCALE GENOMIC DNA]</scope>
    <source>
        <strain evidence="2 3">DSM 5476</strain>
    </source>
</reference>
<proteinExistence type="predicted"/>
<dbReference type="Proteomes" id="UP000003340">
    <property type="component" value="Unassembled WGS sequence"/>
</dbReference>
<dbReference type="EMBL" id="ACEC01000009">
    <property type="protein sequence ID" value="EEG32117.1"/>
    <property type="molecule type" value="Genomic_DNA"/>
</dbReference>
<feature type="transmembrane region" description="Helical" evidence="1">
    <location>
        <begin position="22"/>
        <end position="43"/>
    </location>
</feature>
<organism evidence="2 3">
    <name type="scientific">[Clostridium] methylpentosum DSM 5476</name>
    <dbReference type="NCBI Taxonomy" id="537013"/>
    <lineage>
        <taxon>Bacteria</taxon>
        <taxon>Bacillati</taxon>
        <taxon>Bacillota</taxon>
        <taxon>Clostridia</taxon>
        <taxon>Eubacteriales</taxon>
        <taxon>Oscillospiraceae</taxon>
        <taxon>Oscillospiraceae incertae sedis</taxon>
    </lineage>
</organism>
<reference evidence="2 3" key="2">
    <citation type="submission" date="2009-02" db="EMBL/GenBank/DDBJ databases">
        <title>Draft genome sequence of Clostridium methylpentosum (DSM 5476).</title>
        <authorList>
            <person name="Sudarsanam P."/>
            <person name="Ley R."/>
            <person name="Guruge J."/>
            <person name="Turnbaugh P.J."/>
            <person name="Mahowald M."/>
            <person name="Liep D."/>
            <person name="Gordon J."/>
        </authorList>
    </citation>
    <scope>NUCLEOTIDE SEQUENCE [LARGE SCALE GENOMIC DNA]</scope>
    <source>
        <strain evidence="2 3">DSM 5476</strain>
    </source>
</reference>
<evidence type="ECO:0000256" key="1">
    <source>
        <dbReference type="SAM" id="Phobius"/>
    </source>
</evidence>
<keyword evidence="1" id="KW-1133">Transmembrane helix</keyword>
<gene>
    <name evidence="2" type="ORF">CLOSTMETH_00206</name>
</gene>
<keyword evidence="1" id="KW-0472">Membrane</keyword>
<sequence length="85" mass="9903">MFDCFKLFYWDQQLQMKKREKTFFVCFKNWFGIVFTLIVLVSFSETTTPGFAGESKKNYIVKSPPGIIEVRSANCTNKIQGGLFR</sequence>
<accession>C0E8R1</accession>
<dbReference type="HOGENOM" id="CLU_2517719_0_0_9"/>
<protein>
    <submittedName>
        <fullName evidence="2">Uncharacterized protein</fullName>
    </submittedName>
</protein>
<dbReference type="AlphaFoldDB" id="C0E8R1"/>